<comment type="caution">
    <text evidence="2">The sequence shown here is derived from an EMBL/GenBank/DDBJ whole genome shotgun (WGS) entry which is preliminary data.</text>
</comment>
<accession>A0A4S1X7S8</accession>
<dbReference type="EMBL" id="SRXT01000006">
    <property type="protein sequence ID" value="TGX52224.1"/>
    <property type="molecule type" value="Genomic_DNA"/>
</dbReference>
<evidence type="ECO:0000256" key="1">
    <source>
        <dbReference type="SAM" id="MobiDB-lite"/>
    </source>
</evidence>
<organism evidence="2 3">
    <name type="scientific">Sphingomonas gei</name>
    <dbReference type="NCBI Taxonomy" id="1395960"/>
    <lineage>
        <taxon>Bacteria</taxon>
        <taxon>Pseudomonadati</taxon>
        <taxon>Pseudomonadota</taxon>
        <taxon>Alphaproteobacteria</taxon>
        <taxon>Sphingomonadales</taxon>
        <taxon>Sphingomonadaceae</taxon>
        <taxon>Sphingomonas</taxon>
    </lineage>
</organism>
<evidence type="ECO:0000313" key="2">
    <source>
        <dbReference type="EMBL" id="TGX52224.1"/>
    </source>
</evidence>
<dbReference type="RefSeq" id="WP_135964767.1">
    <property type="nucleotide sequence ID" value="NZ_SRXT01000006.1"/>
</dbReference>
<name>A0A4S1X7S8_9SPHN</name>
<sequence length="81" mass="8208">MVTAIIGASVPGAKARAIGVDIATPGERRTDEACAAQDGATESLSQGLARHQGSAADLGRDGALDRLIQQPSALDRLTKAP</sequence>
<dbReference type="Proteomes" id="UP000306147">
    <property type="component" value="Unassembled WGS sequence"/>
</dbReference>
<proteinExistence type="predicted"/>
<reference evidence="2 3" key="1">
    <citation type="submission" date="2019-04" db="EMBL/GenBank/DDBJ databases">
        <title>Sphingomonas psychrotolerans sp. nov., isolated from soil in the Tianshan Mountains, Xinjiang, China.</title>
        <authorList>
            <person name="Luo Y."/>
            <person name="Sheng H."/>
        </authorList>
    </citation>
    <scope>NUCLEOTIDE SEQUENCE [LARGE SCALE GENOMIC DNA]</scope>
    <source>
        <strain evidence="2 3">ZFGT-11</strain>
    </source>
</reference>
<dbReference type="AlphaFoldDB" id="A0A4S1X7S8"/>
<evidence type="ECO:0000313" key="3">
    <source>
        <dbReference type="Proteomes" id="UP000306147"/>
    </source>
</evidence>
<feature type="region of interest" description="Disordered" evidence="1">
    <location>
        <begin position="33"/>
        <end position="56"/>
    </location>
</feature>
<dbReference type="OrthoDB" id="7585014at2"/>
<keyword evidence="3" id="KW-1185">Reference proteome</keyword>
<gene>
    <name evidence="2" type="ORF">E5A73_15595</name>
</gene>
<protein>
    <submittedName>
        <fullName evidence="2">Uncharacterized protein</fullName>
    </submittedName>
</protein>